<evidence type="ECO:0000256" key="7">
    <source>
        <dbReference type="ARBA" id="ARBA00023136"/>
    </source>
</evidence>
<evidence type="ECO:0000256" key="8">
    <source>
        <dbReference type="SAM" id="Phobius"/>
    </source>
</evidence>
<dbReference type="RefSeq" id="WP_113032793.1">
    <property type="nucleotide sequence ID" value="NZ_QMFB01000012.1"/>
</dbReference>
<dbReference type="Proteomes" id="UP000250369">
    <property type="component" value="Unassembled WGS sequence"/>
</dbReference>
<dbReference type="InterPro" id="IPR047817">
    <property type="entry name" value="ABC2_TM_bact-type"/>
</dbReference>
<gene>
    <name evidence="10" type="ORF">DQG23_20780</name>
</gene>
<proteinExistence type="inferred from homology"/>
<reference evidence="10 11" key="1">
    <citation type="journal article" date="2009" name="Int. J. Syst. Evol. Microbiol.">
        <title>Paenibacillus contaminans sp. nov., isolated from a contaminated laboratory plate.</title>
        <authorList>
            <person name="Chou J.H."/>
            <person name="Lee J.H."/>
            <person name="Lin M.C."/>
            <person name="Chang P.S."/>
            <person name="Arun A.B."/>
            <person name="Young C.C."/>
            <person name="Chen W.M."/>
        </authorList>
    </citation>
    <scope>NUCLEOTIDE SEQUENCE [LARGE SCALE GENOMIC DNA]</scope>
    <source>
        <strain evidence="10 11">CKOBP-6</strain>
    </source>
</reference>
<dbReference type="AlphaFoldDB" id="A0A329ML44"/>
<dbReference type="InterPro" id="IPR013525">
    <property type="entry name" value="ABC2_TM"/>
</dbReference>
<comment type="subcellular location">
    <subcellularLocation>
        <location evidence="1">Cell membrane</location>
        <topology evidence="1">Multi-pass membrane protein</topology>
    </subcellularLocation>
</comment>
<dbReference type="EMBL" id="QMFB01000012">
    <property type="protein sequence ID" value="RAV19433.1"/>
    <property type="molecule type" value="Genomic_DNA"/>
</dbReference>
<feature type="transmembrane region" description="Helical" evidence="8">
    <location>
        <begin position="258"/>
        <end position="281"/>
    </location>
</feature>
<keyword evidence="6 8" id="KW-1133">Transmembrane helix</keyword>
<keyword evidence="11" id="KW-1185">Reference proteome</keyword>
<evidence type="ECO:0000313" key="11">
    <source>
        <dbReference type="Proteomes" id="UP000250369"/>
    </source>
</evidence>
<dbReference type="Pfam" id="PF12698">
    <property type="entry name" value="ABC2_membrane_3"/>
    <property type="match status" value="1"/>
</dbReference>
<feature type="domain" description="ABC transmembrane type-2" evidence="9">
    <location>
        <begin position="123"/>
        <end position="367"/>
    </location>
</feature>
<evidence type="ECO:0000256" key="6">
    <source>
        <dbReference type="ARBA" id="ARBA00022989"/>
    </source>
</evidence>
<comment type="similarity">
    <text evidence="2">Belongs to the ABC-2 integral membrane protein family.</text>
</comment>
<feature type="transmembrane region" description="Helical" evidence="8">
    <location>
        <begin position="345"/>
        <end position="364"/>
    </location>
</feature>
<comment type="caution">
    <text evidence="10">The sequence shown here is derived from an EMBL/GenBank/DDBJ whole genome shotgun (WGS) entry which is preliminary data.</text>
</comment>
<feature type="transmembrane region" description="Helical" evidence="8">
    <location>
        <begin position="230"/>
        <end position="252"/>
    </location>
</feature>
<feature type="transmembrane region" description="Helical" evidence="8">
    <location>
        <begin position="178"/>
        <end position="196"/>
    </location>
</feature>
<evidence type="ECO:0000256" key="1">
    <source>
        <dbReference type="ARBA" id="ARBA00004651"/>
    </source>
</evidence>
<dbReference type="InterPro" id="IPR051449">
    <property type="entry name" value="ABC-2_transporter_component"/>
</dbReference>
<evidence type="ECO:0000313" key="10">
    <source>
        <dbReference type="EMBL" id="RAV19433.1"/>
    </source>
</evidence>
<keyword evidence="5 8" id="KW-0812">Transmembrane</keyword>
<keyword evidence="3" id="KW-0813">Transport</keyword>
<evidence type="ECO:0000256" key="5">
    <source>
        <dbReference type="ARBA" id="ARBA00022692"/>
    </source>
</evidence>
<keyword evidence="7 8" id="KW-0472">Membrane</keyword>
<feature type="transmembrane region" description="Helical" evidence="8">
    <location>
        <begin position="20"/>
        <end position="42"/>
    </location>
</feature>
<feature type="transmembrane region" description="Helical" evidence="8">
    <location>
        <begin position="288"/>
        <end position="307"/>
    </location>
</feature>
<keyword evidence="4" id="KW-1003">Cell membrane</keyword>
<dbReference type="OrthoDB" id="1864035at2"/>
<organism evidence="10 11">
    <name type="scientific">Paenibacillus contaminans</name>
    <dbReference type="NCBI Taxonomy" id="450362"/>
    <lineage>
        <taxon>Bacteria</taxon>
        <taxon>Bacillati</taxon>
        <taxon>Bacillota</taxon>
        <taxon>Bacilli</taxon>
        <taxon>Bacillales</taxon>
        <taxon>Paenibacillaceae</taxon>
        <taxon>Paenibacillus</taxon>
    </lineage>
</organism>
<protein>
    <submittedName>
        <fullName evidence="10">ABC transporter permease</fullName>
    </submittedName>
</protein>
<dbReference type="PROSITE" id="PS51012">
    <property type="entry name" value="ABC_TM2"/>
    <property type="match status" value="1"/>
</dbReference>
<sequence length="370" mass="39806">MNVWRIALKEIKAVRDIKTIVFLILTPVLIILILGAVLTNAFNGSVTVGDIRVLYKINGSGSELTKSWNVFADQASKSGMTLEPANENTDGKLEVANNRYVGYVEISDGGLNYYGNSSSPVESGIAQGLLTAFANRYKLASVAADNSDQAALMSGNGSPDYVRETSLNAARQPRALDYYAIAMVTMIIMYSALSAADMFSSERKRNTSARLLAAPISKAEIFAGKVAGNLLMNVICTVIVVLVCKYMFNVYWGENLGLVFLVLITEIIFALSVGLGFSYLLKGKAAGSVIMMVIQAGAFVGGSYFPVAEMTGVMRTITQFSPLEWSNTGILQIIYGDGWSAAAKAILLNLGFSVFLLSAAAIIMRRREGL</sequence>
<evidence type="ECO:0000256" key="4">
    <source>
        <dbReference type="ARBA" id="ARBA00022475"/>
    </source>
</evidence>
<accession>A0A329ML44</accession>
<dbReference type="GO" id="GO:0140359">
    <property type="term" value="F:ABC-type transporter activity"/>
    <property type="evidence" value="ECO:0007669"/>
    <property type="project" value="InterPro"/>
</dbReference>
<evidence type="ECO:0000256" key="2">
    <source>
        <dbReference type="ARBA" id="ARBA00007783"/>
    </source>
</evidence>
<dbReference type="GO" id="GO:0005886">
    <property type="term" value="C:plasma membrane"/>
    <property type="evidence" value="ECO:0007669"/>
    <property type="project" value="UniProtKB-SubCell"/>
</dbReference>
<evidence type="ECO:0000259" key="9">
    <source>
        <dbReference type="PROSITE" id="PS51012"/>
    </source>
</evidence>
<name>A0A329ML44_9BACL</name>
<evidence type="ECO:0000256" key="3">
    <source>
        <dbReference type="ARBA" id="ARBA00022448"/>
    </source>
</evidence>
<dbReference type="PANTHER" id="PTHR30294">
    <property type="entry name" value="MEMBRANE COMPONENT OF ABC TRANSPORTER YHHJ-RELATED"/>
    <property type="match status" value="1"/>
</dbReference>
<dbReference type="PANTHER" id="PTHR30294:SF48">
    <property type="entry name" value="LINEARMYCIN RESISTANCE PERMEASE PROTEIN LNRM"/>
    <property type="match status" value="1"/>
</dbReference>